<reference evidence="1" key="1">
    <citation type="submission" date="2021-06" db="EMBL/GenBank/DDBJ databases">
        <authorList>
            <person name="Kallberg Y."/>
            <person name="Tangrot J."/>
            <person name="Rosling A."/>
        </authorList>
    </citation>
    <scope>NUCLEOTIDE SEQUENCE</scope>
    <source>
        <strain evidence="1">MA461A</strain>
    </source>
</reference>
<accession>A0ACA9N504</accession>
<keyword evidence="2" id="KW-1185">Reference proteome</keyword>
<organism evidence="1 2">
    <name type="scientific">Racocetra persica</name>
    <dbReference type="NCBI Taxonomy" id="160502"/>
    <lineage>
        <taxon>Eukaryota</taxon>
        <taxon>Fungi</taxon>
        <taxon>Fungi incertae sedis</taxon>
        <taxon>Mucoromycota</taxon>
        <taxon>Glomeromycotina</taxon>
        <taxon>Glomeromycetes</taxon>
        <taxon>Diversisporales</taxon>
        <taxon>Gigasporaceae</taxon>
        <taxon>Racocetra</taxon>
    </lineage>
</organism>
<sequence>MTITVPKNNSPFESPADDILVDASKNNEVSIDSIHFVRNILDSDFENYTGDLPLIITPIKIKTTKFVTTYKGFLPKIIEQIEYYIWLMRCNRIRNILQPKYLECVFLTQDLGNAIQKIKQKNRIYISDAASLLTKLLKFQSNDHAWFVKLLIDDMSNQLVGIFWMSPKQCKR</sequence>
<protein>
    <submittedName>
        <fullName evidence="1">20466_t:CDS:1</fullName>
    </submittedName>
</protein>
<name>A0ACA9N504_9GLOM</name>
<proteinExistence type="predicted"/>
<comment type="caution">
    <text evidence="1">The sequence shown here is derived from an EMBL/GenBank/DDBJ whole genome shotgun (WGS) entry which is preliminary data.</text>
</comment>
<gene>
    <name evidence="1" type="ORF">RPERSI_LOCUS7163</name>
</gene>
<dbReference type="EMBL" id="CAJVQC010011879">
    <property type="protein sequence ID" value="CAG8632329.1"/>
    <property type="molecule type" value="Genomic_DNA"/>
</dbReference>
<evidence type="ECO:0000313" key="2">
    <source>
        <dbReference type="Proteomes" id="UP000789920"/>
    </source>
</evidence>
<evidence type="ECO:0000313" key="1">
    <source>
        <dbReference type="EMBL" id="CAG8632329.1"/>
    </source>
</evidence>
<dbReference type="Proteomes" id="UP000789920">
    <property type="component" value="Unassembled WGS sequence"/>
</dbReference>